<accession>A0A9N9KJ08</accession>
<dbReference type="AlphaFoldDB" id="A0A9N9KJ08"/>
<protein>
    <submittedName>
        <fullName evidence="2">15726_t:CDS:1</fullName>
    </submittedName>
</protein>
<dbReference type="Proteomes" id="UP000789759">
    <property type="component" value="Unassembled WGS sequence"/>
</dbReference>
<dbReference type="EMBL" id="CAJVQA010081141">
    <property type="protein sequence ID" value="CAG8837334.1"/>
    <property type="molecule type" value="Genomic_DNA"/>
</dbReference>
<name>A0A9N9KJ08_9GLOM</name>
<comment type="caution">
    <text evidence="2">The sequence shown here is derived from an EMBL/GenBank/DDBJ whole genome shotgun (WGS) entry which is preliminary data.</text>
</comment>
<feature type="region of interest" description="Disordered" evidence="1">
    <location>
        <begin position="1"/>
        <end position="33"/>
    </location>
</feature>
<proteinExistence type="predicted"/>
<feature type="non-terminal residue" evidence="2">
    <location>
        <position position="53"/>
    </location>
</feature>
<keyword evidence="3" id="KW-1185">Reference proteome</keyword>
<organism evidence="2 3">
    <name type="scientific">Cetraspora pellucida</name>
    <dbReference type="NCBI Taxonomy" id="1433469"/>
    <lineage>
        <taxon>Eukaryota</taxon>
        <taxon>Fungi</taxon>
        <taxon>Fungi incertae sedis</taxon>
        <taxon>Mucoromycota</taxon>
        <taxon>Glomeromycotina</taxon>
        <taxon>Glomeromycetes</taxon>
        <taxon>Diversisporales</taxon>
        <taxon>Gigasporaceae</taxon>
        <taxon>Cetraspora</taxon>
    </lineage>
</organism>
<gene>
    <name evidence="2" type="ORF">CPELLU_LOCUS21542</name>
</gene>
<feature type="non-terminal residue" evidence="2">
    <location>
        <position position="1"/>
    </location>
</feature>
<feature type="compositionally biased region" description="Basic and acidic residues" evidence="1">
    <location>
        <begin position="7"/>
        <end position="29"/>
    </location>
</feature>
<evidence type="ECO:0000313" key="3">
    <source>
        <dbReference type="Proteomes" id="UP000789759"/>
    </source>
</evidence>
<evidence type="ECO:0000313" key="2">
    <source>
        <dbReference type="EMBL" id="CAG8837334.1"/>
    </source>
</evidence>
<sequence length="53" mass="6179">IKQAKVIIKENQTKDQGKKKFKKASEPPRDNMLNDIQTNIENLNKKLAELEKE</sequence>
<reference evidence="2" key="1">
    <citation type="submission" date="2021-06" db="EMBL/GenBank/DDBJ databases">
        <authorList>
            <person name="Kallberg Y."/>
            <person name="Tangrot J."/>
            <person name="Rosling A."/>
        </authorList>
    </citation>
    <scope>NUCLEOTIDE SEQUENCE</scope>
    <source>
        <strain evidence="2">FL966</strain>
    </source>
</reference>
<evidence type="ECO:0000256" key="1">
    <source>
        <dbReference type="SAM" id="MobiDB-lite"/>
    </source>
</evidence>